<name>A0ABV3VVV2_9BACI</name>
<dbReference type="RefSeq" id="WP_368635917.1">
    <property type="nucleotide sequence ID" value="NZ_JBFRHK010000003.1"/>
</dbReference>
<organism evidence="1 2">
    <name type="scientific">Lysinibacillus xylanilyticus</name>
    <dbReference type="NCBI Taxonomy" id="582475"/>
    <lineage>
        <taxon>Bacteria</taxon>
        <taxon>Bacillati</taxon>
        <taxon>Bacillota</taxon>
        <taxon>Bacilli</taxon>
        <taxon>Bacillales</taxon>
        <taxon>Bacillaceae</taxon>
        <taxon>Lysinibacillus</taxon>
    </lineage>
</organism>
<protein>
    <submittedName>
        <fullName evidence="1">Uncharacterized protein</fullName>
    </submittedName>
</protein>
<comment type="caution">
    <text evidence="1">The sequence shown here is derived from an EMBL/GenBank/DDBJ whole genome shotgun (WGS) entry which is preliminary data.</text>
</comment>
<accession>A0ABV3VVV2</accession>
<keyword evidence="2" id="KW-1185">Reference proteome</keyword>
<dbReference type="EMBL" id="JBFRHK010000003">
    <property type="protein sequence ID" value="MEX3745010.1"/>
    <property type="molecule type" value="Genomic_DNA"/>
</dbReference>
<gene>
    <name evidence="1" type="ORF">AB1300_07655</name>
</gene>
<evidence type="ECO:0000313" key="1">
    <source>
        <dbReference type="EMBL" id="MEX3745010.1"/>
    </source>
</evidence>
<sequence>MMNQYLIDTEFAIQSLFDIVTHELDQIAKLKIELEKHVDTSNRIIAEAYYVTDQDVDDLETPGVYANRHGYARHLFEAYSIKAKIEEAYNTKDSSIRTLYGSILQIAKQGLSSVYGKTIQTAFIEPKSGESIHNIILQGRNQSLHYEEGVFRKPVNDCFMNLQQAFGSDFDITIEENKAKYVVLNVLGWRTYNEYLTTMQQLLP</sequence>
<reference evidence="1 2" key="1">
    <citation type="submission" date="2024-07" db="EMBL/GenBank/DDBJ databases">
        <title>Characterization of a bacterium isolated from hydrolysated instant sea cucumber by whole-genome sequencing and metabolomics.</title>
        <authorList>
            <person name="Luo X."/>
            <person name="Zhang Z."/>
            <person name="Zheng Z."/>
            <person name="Zhang W."/>
            <person name="Ming T."/>
            <person name="Jiao L."/>
            <person name="Su X."/>
            <person name="Kong F."/>
            <person name="Xu J."/>
        </authorList>
    </citation>
    <scope>NUCLEOTIDE SEQUENCE [LARGE SCALE GENOMIC DNA]</scope>
    <source>
        <strain evidence="1 2">XL-2024</strain>
    </source>
</reference>
<dbReference type="Proteomes" id="UP001558534">
    <property type="component" value="Unassembled WGS sequence"/>
</dbReference>
<proteinExistence type="predicted"/>
<evidence type="ECO:0000313" key="2">
    <source>
        <dbReference type="Proteomes" id="UP001558534"/>
    </source>
</evidence>